<keyword evidence="2" id="KW-1185">Reference proteome</keyword>
<evidence type="ECO:0000313" key="2">
    <source>
        <dbReference type="Proteomes" id="UP000321907"/>
    </source>
</evidence>
<dbReference type="Proteomes" id="UP000321907">
    <property type="component" value="Unassembled WGS sequence"/>
</dbReference>
<reference evidence="1 2" key="1">
    <citation type="submission" date="2019-08" db="EMBL/GenBank/DDBJ databases">
        <title>Lewinella sp. strain SSH13 Genome sequencing and assembly.</title>
        <authorList>
            <person name="Kim I."/>
        </authorList>
    </citation>
    <scope>NUCLEOTIDE SEQUENCE [LARGE SCALE GENOMIC DNA]</scope>
    <source>
        <strain evidence="1 2">SSH13</strain>
    </source>
</reference>
<dbReference type="SUPFAM" id="SSF53067">
    <property type="entry name" value="Actin-like ATPase domain"/>
    <property type="match status" value="2"/>
</dbReference>
<dbReference type="PANTHER" id="PTHR12862">
    <property type="entry name" value="BADF TYPE ATPASE DOMAIN-CONTAINING PROTEIN"/>
    <property type="match status" value="1"/>
</dbReference>
<dbReference type="RefSeq" id="WP_147929110.1">
    <property type="nucleotide sequence ID" value="NZ_VOXD01000003.1"/>
</dbReference>
<organism evidence="1 2">
    <name type="scientific">Neolewinella aurantiaca</name>
    <dbReference type="NCBI Taxonomy" id="2602767"/>
    <lineage>
        <taxon>Bacteria</taxon>
        <taxon>Pseudomonadati</taxon>
        <taxon>Bacteroidota</taxon>
        <taxon>Saprospiria</taxon>
        <taxon>Saprospirales</taxon>
        <taxon>Lewinellaceae</taxon>
        <taxon>Neolewinella</taxon>
    </lineage>
</organism>
<dbReference type="PANTHER" id="PTHR12862:SF0">
    <property type="entry name" value="N-ACETYL-D-GLUCOSAMINE KINASE"/>
    <property type="match status" value="1"/>
</dbReference>
<accession>A0A5C7FM14</accession>
<evidence type="ECO:0000313" key="1">
    <source>
        <dbReference type="EMBL" id="TXF91090.1"/>
    </source>
</evidence>
<dbReference type="EMBL" id="VOXD01000003">
    <property type="protein sequence ID" value="TXF91090.1"/>
    <property type="molecule type" value="Genomic_DNA"/>
</dbReference>
<gene>
    <name evidence="1" type="ORF">FUA23_02355</name>
</gene>
<dbReference type="Gene3D" id="1.10.720.160">
    <property type="match status" value="1"/>
</dbReference>
<proteinExistence type="predicted"/>
<dbReference type="InterPro" id="IPR039758">
    <property type="entry name" value="NAGK-like"/>
</dbReference>
<dbReference type="InterPro" id="IPR043129">
    <property type="entry name" value="ATPase_NBD"/>
</dbReference>
<comment type="caution">
    <text evidence="1">The sequence shown here is derived from an EMBL/GenBank/DDBJ whole genome shotgun (WGS) entry which is preliminary data.</text>
</comment>
<dbReference type="CDD" id="cd24079">
    <property type="entry name" value="ASKHA_NBD_PG1100-like"/>
    <property type="match status" value="1"/>
</dbReference>
<dbReference type="Gene3D" id="3.30.420.40">
    <property type="match status" value="2"/>
</dbReference>
<dbReference type="AlphaFoldDB" id="A0A5C7FM14"/>
<sequence>MLLIADSGSTKADWAWVAKDGETSYVHTAGYNPVVHPKELFHGEMDRLTTELLPGLSPKEVHYYGAGCWDYKRKQVIQDRIQQSWPEAKVLVMHDLLGAARAACGRNPGIACILGTGSNTCSYDGDDVTDNVTNLGFMLGDEGSGSHLGKALLRTYFYRELDDELTDAFEKFAKVDKSDILDKVYESDIPNTYLASFTRFMGEHQDHPLIQKIVFTSFAEFLDRHVRKYRGHLDLPVSFIGSIAFHFKPILLAAMHERDLKVGRFVHKPIEALADFHRSVATFK</sequence>
<protein>
    <recommendedName>
        <fullName evidence="3">N-acetylglucosamine kinase</fullName>
    </recommendedName>
</protein>
<evidence type="ECO:0008006" key="3">
    <source>
        <dbReference type="Google" id="ProtNLM"/>
    </source>
</evidence>
<name>A0A5C7FM14_9BACT</name>
<dbReference type="GO" id="GO:0045127">
    <property type="term" value="F:N-acetylglucosamine kinase activity"/>
    <property type="evidence" value="ECO:0007669"/>
    <property type="project" value="InterPro"/>
</dbReference>
<dbReference type="OrthoDB" id="871343at2"/>